<dbReference type="EMBL" id="CAVMJV010000020">
    <property type="protein sequence ID" value="CAK5067623.1"/>
    <property type="molecule type" value="Genomic_DNA"/>
</dbReference>
<accession>A0ACB0YXB9</accession>
<organism evidence="1 2">
    <name type="scientific">Meloidogyne enterolobii</name>
    <name type="common">Root-knot nematode worm</name>
    <name type="synonym">Meloidogyne mayaguensis</name>
    <dbReference type="NCBI Taxonomy" id="390850"/>
    <lineage>
        <taxon>Eukaryota</taxon>
        <taxon>Metazoa</taxon>
        <taxon>Ecdysozoa</taxon>
        <taxon>Nematoda</taxon>
        <taxon>Chromadorea</taxon>
        <taxon>Rhabditida</taxon>
        <taxon>Tylenchina</taxon>
        <taxon>Tylenchomorpha</taxon>
        <taxon>Tylenchoidea</taxon>
        <taxon>Meloidogynidae</taxon>
        <taxon>Meloidogyninae</taxon>
        <taxon>Meloidogyne</taxon>
    </lineage>
</organism>
<protein>
    <submittedName>
        <fullName evidence="1">Uncharacterized protein</fullName>
    </submittedName>
</protein>
<name>A0ACB0YXB9_MELEN</name>
<gene>
    <name evidence="1" type="ORF">MENTE1834_LOCUS17891</name>
</gene>
<keyword evidence="2" id="KW-1185">Reference proteome</keyword>
<dbReference type="Proteomes" id="UP001497535">
    <property type="component" value="Unassembled WGS sequence"/>
</dbReference>
<comment type="caution">
    <text evidence="1">The sequence shown here is derived from an EMBL/GenBank/DDBJ whole genome shotgun (WGS) entry which is preliminary data.</text>
</comment>
<reference evidence="1" key="1">
    <citation type="submission" date="2023-11" db="EMBL/GenBank/DDBJ databases">
        <authorList>
            <person name="Poullet M."/>
        </authorList>
    </citation>
    <scope>NUCLEOTIDE SEQUENCE</scope>
    <source>
        <strain evidence="1">E1834</strain>
    </source>
</reference>
<evidence type="ECO:0000313" key="1">
    <source>
        <dbReference type="EMBL" id="CAK5067623.1"/>
    </source>
</evidence>
<proteinExistence type="predicted"/>
<evidence type="ECO:0000313" key="2">
    <source>
        <dbReference type="Proteomes" id="UP001497535"/>
    </source>
</evidence>
<sequence length="120" mass="13664">MEGEQLTPKVTRAYLNIFKSSSFWDEAGFLTSLTHKNLTQFRSSCRKLICKKAACKSPAIRYVGRRHRISNPHKSCIVTGPWCRQSLREGLSFRLFPLALNTIRNFVKVLSSLTTGKCVK</sequence>